<dbReference type="Proteomes" id="UP000291404">
    <property type="component" value="Unassembled WGS sequence"/>
</dbReference>
<evidence type="ECO:0000313" key="2">
    <source>
        <dbReference type="EMBL" id="TBU08210.1"/>
    </source>
</evidence>
<organism evidence="2 3">
    <name type="scientific">Hamiltosporidium magnivora</name>
    <dbReference type="NCBI Taxonomy" id="148818"/>
    <lineage>
        <taxon>Eukaryota</taxon>
        <taxon>Fungi</taxon>
        <taxon>Fungi incertae sedis</taxon>
        <taxon>Microsporidia</taxon>
        <taxon>Dubosqiidae</taxon>
        <taxon>Hamiltosporidium</taxon>
    </lineage>
</organism>
<gene>
    <name evidence="2" type="ORF">CWI36_0168p0040</name>
</gene>
<dbReference type="VEuPathDB" id="MicrosporidiaDB:CWI36_0168p0040"/>
<protein>
    <submittedName>
        <fullName evidence="2">Uncharacterized protein</fullName>
    </submittedName>
</protein>
<dbReference type="AlphaFoldDB" id="A0A4Q9LM18"/>
<keyword evidence="1" id="KW-0812">Transmembrane</keyword>
<reference evidence="2 3" key="1">
    <citation type="submission" date="2017-12" db="EMBL/GenBank/DDBJ databases">
        <authorList>
            <person name="Pombert J.-F."/>
            <person name="Haag K.L."/>
            <person name="Ebert D."/>
        </authorList>
    </citation>
    <scope>NUCLEOTIDE SEQUENCE [LARGE SCALE GENOMIC DNA]</scope>
    <source>
        <strain evidence="2">BE-OM-2</strain>
    </source>
</reference>
<feature type="transmembrane region" description="Helical" evidence="1">
    <location>
        <begin position="12"/>
        <end position="31"/>
    </location>
</feature>
<keyword evidence="1" id="KW-0472">Membrane</keyword>
<name>A0A4Q9LM18_9MICR</name>
<keyword evidence="1" id="KW-1133">Transmembrane helix</keyword>
<dbReference type="EMBL" id="PITI01000168">
    <property type="protein sequence ID" value="TBU08210.1"/>
    <property type="molecule type" value="Genomic_DNA"/>
</dbReference>
<sequence length="146" mass="16852">MSFFKTKGFKIAAIVSGCIIVLCLMVFELGYNEVTNIIKEFEKDFKLVSETDEYKNLIVELKKTEIAGAGCGKQYKVFTIIKLNHKINRQQFLEIFEYKKNSEVEMALSNINQIKSFVIELSKFSNIVKNDTFLAKIGFWLKESII</sequence>
<evidence type="ECO:0000313" key="3">
    <source>
        <dbReference type="Proteomes" id="UP000291404"/>
    </source>
</evidence>
<dbReference type="VEuPathDB" id="MicrosporidiaDB:CWI39_0194p0020"/>
<accession>A0A4Q9LM18</accession>
<evidence type="ECO:0000256" key="1">
    <source>
        <dbReference type="SAM" id="Phobius"/>
    </source>
</evidence>
<proteinExistence type="predicted"/>
<comment type="caution">
    <text evidence="2">The sequence shown here is derived from an EMBL/GenBank/DDBJ whole genome shotgun (WGS) entry which is preliminary data.</text>
</comment>
<keyword evidence="3" id="KW-1185">Reference proteome</keyword>